<evidence type="ECO:0000313" key="3">
    <source>
        <dbReference type="Proteomes" id="UP000623129"/>
    </source>
</evidence>
<dbReference type="EMBL" id="SWLB01000002">
    <property type="protein sequence ID" value="KAF3340994.1"/>
    <property type="molecule type" value="Genomic_DNA"/>
</dbReference>
<feature type="region of interest" description="Disordered" evidence="1">
    <location>
        <begin position="39"/>
        <end position="79"/>
    </location>
</feature>
<feature type="compositionally biased region" description="Basic and acidic residues" evidence="1">
    <location>
        <begin position="57"/>
        <end position="69"/>
    </location>
</feature>
<dbReference type="Proteomes" id="UP000623129">
    <property type="component" value="Unassembled WGS sequence"/>
</dbReference>
<dbReference type="AlphaFoldDB" id="A0A833W2H7"/>
<reference evidence="2" key="1">
    <citation type="submission" date="2020-01" db="EMBL/GenBank/DDBJ databases">
        <title>Genome sequence of Kobresia littledalei, the first chromosome-level genome in the family Cyperaceae.</title>
        <authorList>
            <person name="Qu G."/>
        </authorList>
    </citation>
    <scope>NUCLEOTIDE SEQUENCE</scope>
    <source>
        <strain evidence="2">C.B.Clarke</strain>
        <tissue evidence="2">Leaf</tissue>
    </source>
</reference>
<organism evidence="2 3">
    <name type="scientific">Carex littledalei</name>
    <dbReference type="NCBI Taxonomy" id="544730"/>
    <lineage>
        <taxon>Eukaryota</taxon>
        <taxon>Viridiplantae</taxon>
        <taxon>Streptophyta</taxon>
        <taxon>Embryophyta</taxon>
        <taxon>Tracheophyta</taxon>
        <taxon>Spermatophyta</taxon>
        <taxon>Magnoliopsida</taxon>
        <taxon>Liliopsida</taxon>
        <taxon>Poales</taxon>
        <taxon>Cyperaceae</taxon>
        <taxon>Cyperoideae</taxon>
        <taxon>Cariceae</taxon>
        <taxon>Carex</taxon>
        <taxon>Carex subgen. Euthyceras</taxon>
    </lineage>
</organism>
<keyword evidence="3" id="KW-1185">Reference proteome</keyword>
<evidence type="ECO:0000313" key="2">
    <source>
        <dbReference type="EMBL" id="KAF3340994.1"/>
    </source>
</evidence>
<proteinExistence type="predicted"/>
<evidence type="ECO:0000256" key="1">
    <source>
        <dbReference type="SAM" id="MobiDB-lite"/>
    </source>
</evidence>
<feature type="compositionally biased region" description="Acidic residues" evidence="1">
    <location>
        <begin position="39"/>
        <end position="56"/>
    </location>
</feature>
<gene>
    <name evidence="2" type="ORF">FCM35_KLT09838</name>
</gene>
<protein>
    <submittedName>
        <fullName evidence="2">Protein FAR1-RELATED SEQUENCE 12</fullName>
    </submittedName>
</protein>
<dbReference type="PANTHER" id="PTHR46328:SF27">
    <property type="entry name" value="OS12G0287500 PROTEIN"/>
    <property type="match status" value="1"/>
</dbReference>
<name>A0A833W2H7_9POAL</name>
<accession>A0A833W2H7</accession>
<dbReference type="PANTHER" id="PTHR46328">
    <property type="entry name" value="FAR-RED IMPAIRED RESPONSIVE (FAR1) FAMILY PROTEIN-RELATED"/>
    <property type="match status" value="1"/>
</dbReference>
<sequence>MDGDDPYIGFEEFLALEYPINSEGDNLLAIEEEEDLLAIEEDLGVGEGQGEEGEEYNEPKNEQSGRKSEEDEAAISDTVQPYVGREFMSADEAYNFYNAYAGHVGFSIRKNTRTKSRNGLSSVRLICS</sequence>
<comment type="caution">
    <text evidence="2">The sequence shown here is derived from an EMBL/GenBank/DDBJ whole genome shotgun (WGS) entry which is preliminary data.</text>
</comment>
<dbReference type="OrthoDB" id="646018at2759"/>